<gene>
    <name evidence="2" type="ORF">BHM03_00033895</name>
</gene>
<feature type="region of interest" description="Disordered" evidence="1">
    <location>
        <begin position="136"/>
        <end position="184"/>
    </location>
</feature>
<sequence>VLAIDLFACSLRTIKGDNDVFLSWSCQCDSVSGYTVADQIQAENFVPPVDAEENDSGDSNTIDEVPQEFPVCDAREDETLPEETTMTHPNAINNLKDLSPTPAEEPVAEPGRQTYASIASPIQLNGRLIHVEERRPNVGASRGSKHKSTLPGKQDVNALLFSAGRSRGRGGSQSEVPRGRFGGRSFGRVVAQEIGDKDYNRRLRGNGNLQRGPLQQRGILGSQAPRNGHNPAEALF</sequence>
<protein>
    <submittedName>
        <fullName evidence="2">Uncharacterized protein</fullName>
    </submittedName>
</protein>
<proteinExistence type="predicted"/>
<organism evidence="2">
    <name type="scientific">Ensete ventricosum</name>
    <name type="common">Abyssinian banana</name>
    <name type="synonym">Musa ensete</name>
    <dbReference type="NCBI Taxonomy" id="4639"/>
    <lineage>
        <taxon>Eukaryota</taxon>
        <taxon>Viridiplantae</taxon>
        <taxon>Streptophyta</taxon>
        <taxon>Embryophyta</taxon>
        <taxon>Tracheophyta</taxon>
        <taxon>Spermatophyta</taxon>
        <taxon>Magnoliopsida</taxon>
        <taxon>Liliopsida</taxon>
        <taxon>Zingiberales</taxon>
        <taxon>Musaceae</taxon>
        <taxon>Ensete</taxon>
    </lineage>
</organism>
<dbReference type="Proteomes" id="UP000290560">
    <property type="component" value="Unassembled WGS sequence"/>
</dbReference>
<feature type="region of interest" description="Disordered" evidence="1">
    <location>
        <begin position="197"/>
        <end position="236"/>
    </location>
</feature>
<evidence type="ECO:0000313" key="2">
    <source>
        <dbReference type="EMBL" id="RZR74215.1"/>
    </source>
</evidence>
<name>A0A445MIY8_ENSVE</name>
<feature type="compositionally biased region" description="Low complexity" evidence="1">
    <location>
        <begin position="205"/>
        <end position="214"/>
    </location>
</feature>
<dbReference type="EMBL" id="KV876154">
    <property type="protein sequence ID" value="RZR74215.1"/>
    <property type="molecule type" value="Genomic_DNA"/>
</dbReference>
<accession>A0A445MIY8</accession>
<reference evidence="2" key="1">
    <citation type="journal article" date="2018" name="Data Brief">
        <title>Genome sequence data from 17 accessions of Ensete ventricosum, a staple food crop for millions in Ethiopia.</title>
        <authorList>
            <person name="Yemataw Z."/>
            <person name="Muzemil S."/>
            <person name="Ambachew D."/>
            <person name="Tripathi L."/>
            <person name="Tesfaye K."/>
            <person name="Chala A."/>
            <person name="Farbos A."/>
            <person name="O'Neill P."/>
            <person name="Moore K."/>
            <person name="Grant M."/>
            <person name="Studholme D.J."/>
        </authorList>
    </citation>
    <scope>NUCLEOTIDE SEQUENCE [LARGE SCALE GENOMIC DNA]</scope>
    <source>
        <tissue evidence="2">Leaf</tissue>
    </source>
</reference>
<feature type="non-terminal residue" evidence="2">
    <location>
        <position position="1"/>
    </location>
</feature>
<dbReference type="AlphaFoldDB" id="A0A445MIY8"/>
<evidence type="ECO:0000256" key="1">
    <source>
        <dbReference type="SAM" id="MobiDB-lite"/>
    </source>
</evidence>